<feature type="compositionally biased region" description="Polar residues" evidence="1">
    <location>
        <begin position="216"/>
        <end position="230"/>
    </location>
</feature>
<dbReference type="GeneTree" id="ENSGT00510000048844"/>
<sequence length="325" mass="37146">MNINFKAQPEPELTPYGKATYFVCRHTPHPKTVCHIKGLNDAPICAVKDRGINEGHAILPGPAYSQLYKHTGTTGDASVPRNTLPNLPTLKTEQFMRDELTRKITNTPMLKQKSDLVRKLPGDRATDRHLSPGQVMRYRPEITENFNYAPTYLEYEIQILEKLRDILQTDSLAEIQNWLSKASIKEKEFVSNFIRSDVTTRDLLNYQQKAEKESEAQNLNVRSLMKSQKGVQKRILDEDNQPRTSTQGSEPHKDSRAERSRHNSLSSEKIRIPTSEDVPLEDPSTRQSTRQSLPQSRATLQTSSQLLYRKSRAKRHLTSKEGARI</sequence>
<dbReference type="Pfam" id="PF15256">
    <property type="entry name" value="SPATIAL"/>
    <property type="match status" value="2"/>
</dbReference>
<dbReference type="InterPro" id="IPR037394">
    <property type="entry name" value="TBATA-like"/>
</dbReference>
<keyword evidence="3" id="KW-1185">Reference proteome</keyword>
<proteinExistence type="predicted"/>
<dbReference type="PANTHER" id="PTHR33772:SF2">
    <property type="entry name" value="RIKEN CDNA 4930579F01 GENE"/>
    <property type="match status" value="1"/>
</dbReference>
<dbReference type="AlphaFoldDB" id="R4GBF8"/>
<reference evidence="2" key="1">
    <citation type="submission" date="2009-12" db="EMBL/GenBank/DDBJ databases">
        <title>The Genome Sequence of Anolis carolinensis (Green Anole Lizard).</title>
        <authorList>
            <consortium name="The Genome Sequencing Platform"/>
            <person name="Di Palma F."/>
            <person name="Alfoldi J."/>
            <person name="Heiman D."/>
            <person name="Young S."/>
            <person name="Grabherr M."/>
            <person name="Johnson J."/>
            <person name="Lander E.S."/>
            <person name="Lindblad-Toh K."/>
        </authorList>
    </citation>
    <scope>NUCLEOTIDE SEQUENCE [LARGE SCALE GENOMIC DNA]</scope>
    <source>
        <strain evidence="2">JBL SC #1</strain>
    </source>
</reference>
<dbReference type="OrthoDB" id="9982103at2759"/>
<dbReference type="HOGENOM" id="CLU_776036_0_0_1"/>
<evidence type="ECO:0000256" key="1">
    <source>
        <dbReference type="SAM" id="MobiDB-lite"/>
    </source>
</evidence>
<name>R4GBF8_ANOCA</name>
<dbReference type="eggNOG" id="ENOG502SU2P">
    <property type="taxonomic scope" value="Eukaryota"/>
</dbReference>
<dbReference type="Bgee" id="ENSACAG00000029389">
    <property type="expression patterns" value="Expressed in liver and 4 other cell types or tissues"/>
</dbReference>
<organism evidence="2 3">
    <name type="scientific">Anolis carolinensis</name>
    <name type="common">Green anole</name>
    <name type="synonym">American chameleon</name>
    <dbReference type="NCBI Taxonomy" id="28377"/>
    <lineage>
        <taxon>Eukaryota</taxon>
        <taxon>Metazoa</taxon>
        <taxon>Chordata</taxon>
        <taxon>Craniata</taxon>
        <taxon>Vertebrata</taxon>
        <taxon>Euteleostomi</taxon>
        <taxon>Lepidosauria</taxon>
        <taxon>Squamata</taxon>
        <taxon>Bifurcata</taxon>
        <taxon>Unidentata</taxon>
        <taxon>Episquamata</taxon>
        <taxon>Toxicofera</taxon>
        <taxon>Iguania</taxon>
        <taxon>Dactyloidae</taxon>
        <taxon>Anolis</taxon>
    </lineage>
</organism>
<protein>
    <submittedName>
        <fullName evidence="2">Chromosome 4 open reading frame 17</fullName>
    </submittedName>
</protein>
<dbReference type="KEGG" id="acs:100552738"/>
<reference evidence="2" key="2">
    <citation type="submission" date="2025-08" db="UniProtKB">
        <authorList>
            <consortium name="Ensembl"/>
        </authorList>
    </citation>
    <scope>IDENTIFICATION</scope>
</reference>
<evidence type="ECO:0000313" key="2">
    <source>
        <dbReference type="Ensembl" id="ENSACAP00000022634.1"/>
    </source>
</evidence>
<dbReference type="Proteomes" id="UP000001646">
    <property type="component" value="Unplaced"/>
</dbReference>
<accession>R4GBF8</accession>
<dbReference type="InParanoid" id="R4GBF8"/>
<feature type="compositionally biased region" description="Polar residues" evidence="1">
    <location>
        <begin position="285"/>
        <end position="304"/>
    </location>
</feature>
<dbReference type="PANTHER" id="PTHR33772">
    <property type="entry name" value="THYMUS, BRAIN AND TESTES-ASSOCIATED"/>
    <property type="match status" value="1"/>
</dbReference>
<evidence type="ECO:0000313" key="3">
    <source>
        <dbReference type="Proteomes" id="UP000001646"/>
    </source>
</evidence>
<feature type="region of interest" description="Disordered" evidence="1">
    <location>
        <begin position="215"/>
        <end position="304"/>
    </location>
</feature>
<reference evidence="2" key="3">
    <citation type="submission" date="2025-09" db="UniProtKB">
        <authorList>
            <consortium name="Ensembl"/>
        </authorList>
    </citation>
    <scope>IDENTIFICATION</scope>
</reference>
<dbReference type="Ensembl" id="ENSACAT00000030051.2">
    <property type="protein sequence ID" value="ENSACAP00000022634.1"/>
    <property type="gene ID" value="ENSACAG00000029389.2"/>
</dbReference>
<gene>
    <name evidence="2" type="primary">C4orf17</name>
</gene>
<feature type="compositionally biased region" description="Basic and acidic residues" evidence="1">
    <location>
        <begin position="250"/>
        <end position="261"/>
    </location>
</feature>